<evidence type="ECO:0000256" key="7">
    <source>
        <dbReference type="ARBA" id="ARBA00022842"/>
    </source>
</evidence>
<feature type="region of interest" description="Disordered" evidence="10">
    <location>
        <begin position="314"/>
        <end position="335"/>
    </location>
</feature>
<sequence>MRLELPLLSRGTADRDETLRTAEHATVGWPTARVIRLDPSGGIELDGGNPRWRPAADAGAEIPPGAVLLGTVDGVDHWALTDASISGSSLRDIGADLDDTDAGLLVTAVALLTWHRRSGFCPTCGAASRPTLTGWSRTCPNGHQEFPRTDPAVIVLVHDGADNLVLARQPSWPAGRYSVLAGFNEAGESLEATVRREILEEVGVQVDDVRYLGSQPWPFPRSLMIAFTARAEPEATLTPQDGEIEQARWVSRAELRRALQRDTWVSRDAKEQAAPHRPAAEVAPELPGEAPTSDELLLPGPVSIAHRMLQAWAAQRTADGAGPPEHEPARHGGEH</sequence>
<dbReference type="GO" id="GO:0005829">
    <property type="term" value="C:cytosol"/>
    <property type="evidence" value="ECO:0007669"/>
    <property type="project" value="TreeGrafter"/>
</dbReference>
<name>A0A849ACZ0_9ACTN</name>
<keyword evidence="13" id="KW-1185">Reference proteome</keyword>
<dbReference type="EMBL" id="JABEND010000010">
    <property type="protein sequence ID" value="NNG37061.1"/>
    <property type="molecule type" value="Genomic_DNA"/>
</dbReference>
<keyword evidence="8" id="KW-0520">NAD</keyword>
<evidence type="ECO:0000256" key="1">
    <source>
        <dbReference type="ARBA" id="ARBA00001946"/>
    </source>
</evidence>
<keyword evidence="7" id="KW-0460">Magnesium</keyword>
<dbReference type="GO" id="GO:0035529">
    <property type="term" value="F:NADH pyrophosphatase activity"/>
    <property type="evidence" value="ECO:0007669"/>
    <property type="project" value="TreeGrafter"/>
</dbReference>
<dbReference type="Gene3D" id="3.90.79.20">
    <property type="match status" value="1"/>
</dbReference>
<accession>A0A849ACZ0</accession>
<dbReference type="CDD" id="cd03429">
    <property type="entry name" value="NUDIX_NADH_pyrophosphatase_Nudt13"/>
    <property type="match status" value="1"/>
</dbReference>
<dbReference type="RefSeq" id="WP_171200870.1">
    <property type="nucleotide sequence ID" value="NZ_JABEND010000010.1"/>
</dbReference>
<evidence type="ECO:0000256" key="10">
    <source>
        <dbReference type="SAM" id="MobiDB-lite"/>
    </source>
</evidence>
<dbReference type="AlphaFoldDB" id="A0A849ACZ0"/>
<comment type="caution">
    <text evidence="12">The sequence shown here is derived from an EMBL/GenBank/DDBJ whole genome shotgun (WGS) entry which is preliminary data.</text>
</comment>
<comment type="cofactor">
    <cofactor evidence="1">
        <name>Mg(2+)</name>
        <dbReference type="ChEBI" id="CHEBI:18420"/>
    </cofactor>
</comment>
<feature type="region of interest" description="Disordered" evidence="10">
    <location>
        <begin position="266"/>
        <end position="297"/>
    </location>
</feature>
<dbReference type="EC" id="3.6.1.22" evidence="4"/>
<dbReference type="InterPro" id="IPR015797">
    <property type="entry name" value="NUDIX_hydrolase-like_dom_sf"/>
</dbReference>
<evidence type="ECO:0000256" key="3">
    <source>
        <dbReference type="ARBA" id="ARBA00009595"/>
    </source>
</evidence>
<dbReference type="Proteomes" id="UP000562984">
    <property type="component" value="Unassembled WGS sequence"/>
</dbReference>
<dbReference type="GO" id="GO:0019677">
    <property type="term" value="P:NAD+ catabolic process"/>
    <property type="evidence" value="ECO:0007669"/>
    <property type="project" value="TreeGrafter"/>
</dbReference>
<keyword evidence="5" id="KW-0479">Metal-binding</keyword>
<evidence type="ECO:0000256" key="6">
    <source>
        <dbReference type="ARBA" id="ARBA00022801"/>
    </source>
</evidence>
<dbReference type="GO" id="GO:0046872">
    <property type="term" value="F:metal ion binding"/>
    <property type="evidence" value="ECO:0007669"/>
    <property type="project" value="UniProtKB-KW"/>
</dbReference>
<feature type="domain" description="Nudix hydrolase" evidence="11">
    <location>
        <begin position="147"/>
        <end position="272"/>
    </location>
</feature>
<evidence type="ECO:0000259" key="11">
    <source>
        <dbReference type="PROSITE" id="PS51462"/>
    </source>
</evidence>
<dbReference type="InterPro" id="IPR000086">
    <property type="entry name" value="NUDIX_hydrolase_dom"/>
</dbReference>
<comment type="cofactor">
    <cofactor evidence="2">
        <name>Zn(2+)</name>
        <dbReference type="ChEBI" id="CHEBI:29105"/>
    </cofactor>
</comment>
<dbReference type="Pfam" id="PF00293">
    <property type="entry name" value="NUDIX"/>
    <property type="match status" value="1"/>
</dbReference>
<dbReference type="PANTHER" id="PTHR42904:SF6">
    <property type="entry name" value="NAD-CAPPED RNA HYDROLASE NUDT12"/>
    <property type="match status" value="1"/>
</dbReference>
<dbReference type="Gene3D" id="3.90.79.10">
    <property type="entry name" value="Nucleoside Triphosphate Pyrophosphohydrolase"/>
    <property type="match status" value="1"/>
</dbReference>
<evidence type="ECO:0000313" key="13">
    <source>
        <dbReference type="Proteomes" id="UP000562984"/>
    </source>
</evidence>
<dbReference type="InterPro" id="IPR050241">
    <property type="entry name" value="NAD-cap_RNA_hydrolase_NudC"/>
</dbReference>
<comment type="similarity">
    <text evidence="3">Belongs to the Nudix hydrolase family. NudC subfamily.</text>
</comment>
<dbReference type="PANTHER" id="PTHR42904">
    <property type="entry name" value="NUDIX HYDROLASE, NUDC SUBFAMILY"/>
    <property type="match status" value="1"/>
</dbReference>
<dbReference type="NCBIfam" id="NF001299">
    <property type="entry name" value="PRK00241.1"/>
    <property type="match status" value="1"/>
</dbReference>
<dbReference type="InterPro" id="IPR020084">
    <property type="entry name" value="NUDIX_hydrolase_CS"/>
</dbReference>
<dbReference type="GO" id="GO:0006742">
    <property type="term" value="P:NADP+ catabolic process"/>
    <property type="evidence" value="ECO:0007669"/>
    <property type="project" value="TreeGrafter"/>
</dbReference>
<feature type="compositionally biased region" description="Basic and acidic residues" evidence="10">
    <location>
        <begin position="324"/>
        <end position="335"/>
    </location>
</feature>
<gene>
    <name evidence="12" type="primary">nudC</name>
    <name evidence="12" type="ORF">HKD39_15365</name>
</gene>
<evidence type="ECO:0000256" key="8">
    <source>
        <dbReference type="ARBA" id="ARBA00023027"/>
    </source>
</evidence>
<evidence type="ECO:0000313" key="12">
    <source>
        <dbReference type="EMBL" id="NNG37061.1"/>
    </source>
</evidence>
<dbReference type="SUPFAM" id="SSF55811">
    <property type="entry name" value="Nudix"/>
    <property type="match status" value="1"/>
</dbReference>
<organism evidence="12 13">
    <name type="scientific">Nakamurella aerolata</name>
    <dbReference type="NCBI Taxonomy" id="1656892"/>
    <lineage>
        <taxon>Bacteria</taxon>
        <taxon>Bacillati</taxon>
        <taxon>Actinomycetota</taxon>
        <taxon>Actinomycetes</taxon>
        <taxon>Nakamurellales</taxon>
        <taxon>Nakamurellaceae</taxon>
        <taxon>Nakamurella</taxon>
    </lineage>
</organism>
<dbReference type="InterPro" id="IPR049734">
    <property type="entry name" value="NudC-like_C"/>
</dbReference>
<dbReference type="PROSITE" id="PS00893">
    <property type="entry name" value="NUDIX_BOX"/>
    <property type="match status" value="1"/>
</dbReference>
<proteinExistence type="inferred from homology"/>
<protein>
    <recommendedName>
        <fullName evidence="4">NAD(+) diphosphatase</fullName>
        <ecNumber evidence="4">3.6.1.22</ecNumber>
    </recommendedName>
</protein>
<evidence type="ECO:0000256" key="9">
    <source>
        <dbReference type="ARBA" id="ARBA00023679"/>
    </source>
</evidence>
<evidence type="ECO:0000256" key="4">
    <source>
        <dbReference type="ARBA" id="ARBA00012381"/>
    </source>
</evidence>
<evidence type="ECO:0000256" key="2">
    <source>
        <dbReference type="ARBA" id="ARBA00001947"/>
    </source>
</evidence>
<dbReference type="PROSITE" id="PS51462">
    <property type="entry name" value="NUDIX"/>
    <property type="match status" value="1"/>
</dbReference>
<evidence type="ECO:0000256" key="5">
    <source>
        <dbReference type="ARBA" id="ARBA00022723"/>
    </source>
</evidence>
<keyword evidence="6 12" id="KW-0378">Hydrolase</keyword>
<reference evidence="12 13" key="1">
    <citation type="submission" date="2020-05" db="EMBL/GenBank/DDBJ databases">
        <title>Nakamurella sp. DB0629 isolated from air conditioner.</title>
        <authorList>
            <person name="Kim D.H."/>
            <person name="Kim D.-U."/>
        </authorList>
    </citation>
    <scope>NUCLEOTIDE SEQUENCE [LARGE SCALE GENOMIC DNA]</scope>
    <source>
        <strain evidence="12 13">DB0629</strain>
    </source>
</reference>
<comment type="catalytic activity">
    <reaction evidence="9">
        <text>a 5'-end NAD(+)-phospho-ribonucleoside in mRNA + H2O = a 5'-end phospho-adenosine-phospho-ribonucleoside in mRNA + beta-nicotinamide D-ribonucleotide + 2 H(+)</text>
        <dbReference type="Rhea" id="RHEA:60876"/>
        <dbReference type="Rhea" id="RHEA-COMP:15698"/>
        <dbReference type="Rhea" id="RHEA-COMP:15719"/>
        <dbReference type="ChEBI" id="CHEBI:14649"/>
        <dbReference type="ChEBI" id="CHEBI:15377"/>
        <dbReference type="ChEBI" id="CHEBI:15378"/>
        <dbReference type="ChEBI" id="CHEBI:144029"/>
        <dbReference type="ChEBI" id="CHEBI:144051"/>
    </reaction>
    <physiologicalReaction direction="left-to-right" evidence="9">
        <dbReference type="Rhea" id="RHEA:60877"/>
    </physiologicalReaction>
</comment>